<gene>
    <name evidence="2" type="ORF">AU381_00660</name>
</gene>
<proteinExistence type="predicted"/>
<organism evidence="2 3">
    <name type="scientific">Sinorhizobium glycinis</name>
    <dbReference type="NCBI Taxonomy" id="1472378"/>
    <lineage>
        <taxon>Bacteria</taxon>
        <taxon>Pseudomonadati</taxon>
        <taxon>Pseudomonadota</taxon>
        <taxon>Alphaproteobacteria</taxon>
        <taxon>Hyphomicrobiales</taxon>
        <taxon>Rhizobiaceae</taxon>
        <taxon>Sinorhizobium/Ensifer group</taxon>
        <taxon>Sinorhizobium</taxon>
    </lineage>
</organism>
<evidence type="ECO:0000313" key="2">
    <source>
        <dbReference type="EMBL" id="OAP40460.1"/>
    </source>
</evidence>
<keyword evidence="3" id="KW-1185">Reference proteome</keyword>
<dbReference type="EMBL" id="LPUX01000053">
    <property type="protein sequence ID" value="OAP40460.1"/>
    <property type="molecule type" value="Genomic_DNA"/>
</dbReference>
<sequence>MAGTRNEGQGMKAAAVIPFVRPLGAGSADPFGMAEWMKSMPAVPLMANPVAAVAAATALGFGLSSHFAGVMFGAMQGAASALQKSVGALEPAEIAEPAPAVVKPQPVNQEASPAPAAREAKAVPAAREDRPAPAAREPKPAPAAVAKPKRGARKPVASKPKGRADDDLKRISGIGPKLVQVLNGQGLRRFADIAALTEADVARIDAEFALNGRILRDDWVGQAKALMREK</sequence>
<dbReference type="Gene3D" id="1.10.150.20">
    <property type="entry name" value="5' to 3' exonuclease, C-terminal subdomain"/>
    <property type="match status" value="1"/>
</dbReference>
<dbReference type="RefSeq" id="WP_064240776.1">
    <property type="nucleotide sequence ID" value="NZ_LPUX01000053.1"/>
</dbReference>
<keyword evidence="2" id="KW-0830">Ubiquinone</keyword>
<accession>A0A178XYT8</accession>
<feature type="compositionally biased region" description="Basic and acidic residues" evidence="1">
    <location>
        <begin position="118"/>
        <end position="139"/>
    </location>
</feature>
<evidence type="ECO:0000256" key="1">
    <source>
        <dbReference type="SAM" id="MobiDB-lite"/>
    </source>
</evidence>
<feature type="region of interest" description="Disordered" evidence="1">
    <location>
        <begin position="100"/>
        <end position="169"/>
    </location>
</feature>
<dbReference type="STRING" id="1472378.AU381_00660"/>
<dbReference type="Proteomes" id="UP000094025">
    <property type="component" value="Unassembled WGS sequence"/>
</dbReference>
<dbReference type="AlphaFoldDB" id="A0A178XYT8"/>
<comment type="caution">
    <text evidence="2">The sequence shown here is derived from an EMBL/GenBank/DDBJ whole genome shotgun (WGS) entry which is preliminary data.</text>
</comment>
<reference evidence="2 3" key="1">
    <citation type="journal article" date="2016" name="Int. J. Syst. Evol. Microbiol.">
        <title>Ensifer glycinis sp. nov., an novel rhizobial species associated with Glycine spp.</title>
        <authorList>
            <person name="Yan H."/>
            <person name="Yan J."/>
            <person name="Sui X.H."/>
            <person name="Wang E.T."/>
            <person name="Chen W.X."/>
            <person name="Zhang X.X."/>
            <person name="Chen W.F."/>
        </authorList>
    </citation>
    <scope>NUCLEOTIDE SEQUENCE [LARGE SCALE GENOMIC DNA]</scope>
    <source>
        <strain evidence="2 3">CCBAU 23380</strain>
    </source>
</reference>
<name>A0A178XYT8_9HYPH</name>
<evidence type="ECO:0000313" key="3">
    <source>
        <dbReference type="Proteomes" id="UP000094025"/>
    </source>
</evidence>
<protein>
    <submittedName>
        <fullName evidence="2">NADH:ubiquinone oxidoreductase</fullName>
    </submittedName>
</protein>